<dbReference type="KEGG" id="bpg:Bathy01g05250"/>
<evidence type="ECO:0000313" key="3">
    <source>
        <dbReference type="Proteomes" id="UP000198341"/>
    </source>
</evidence>
<sequence>MKRKSEDIHASFAKNDLPQIPKRGGEAAVDVDVEGGKIMPFITTTEKKTTEEENATPTKRRKSKQSTDFFNELPSLMGLETLPTISRQNSFSIYNNGGDITRVLSSNNLFAAEEDVPPASLGAVPPLRSVLKEEEEEEEGNAIYNADNIVNTTHANNEVANTSNAANANNTLWESLDLPMPPMHPTPMTNNNYSAHEQEIILGSKSFTLGTPYATQNELMRMNVNKNDKNNTKNTGNKKAKVTAGKNAAGGKQAPSKAQQQKNRRQTVKAKKDAILAVDKIMADNAKNLSPPRNLLNNDARLRTTEVQEANGQYQYFHAQQEQTMQKRNERMTTMATLTTPSDEENANPPSNGSREDENNKKSDNNNRSSDNNSNETSLVKEVGNSADGATNNDDKNNKKNKSIQQQQQHHHHHQQQQRNSQAELMLLEEFQTVVRNLYSVTRENIKNSLYRLAEEAKNRAAGATILKQKDHVMVDQSVVNLLYQRY</sequence>
<dbReference type="RefSeq" id="XP_007515795.1">
    <property type="nucleotide sequence ID" value="XM_007515733.1"/>
</dbReference>
<dbReference type="AlphaFoldDB" id="K8EAE4"/>
<evidence type="ECO:0000256" key="1">
    <source>
        <dbReference type="SAM" id="MobiDB-lite"/>
    </source>
</evidence>
<feature type="compositionally biased region" description="Basic and acidic residues" evidence="1">
    <location>
        <begin position="354"/>
        <end position="365"/>
    </location>
</feature>
<accession>K8EAE4</accession>
<proteinExistence type="predicted"/>
<feature type="compositionally biased region" description="Low complexity" evidence="1">
    <location>
        <begin position="366"/>
        <end position="376"/>
    </location>
</feature>
<keyword evidence="3" id="KW-1185">Reference proteome</keyword>
<dbReference type="EMBL" id="FO082278">
    <property type="protein sequence ID" value="CCO14674.1"/>
    <property type="molecule type" value="Genomic_DNA"/>
</dbReference>
<dbReference type="GeneID" id="19018260"/>
<dbReference type="Proteomes" id="UP000198341">
    <property type="component" value="Chromosome 1"/>
</dbReference>
<feature type="region of interest" description="Disordered" evidence="1">
    <location>
        <begin position="336"/>
        <end position="421"/>
    </location>
</feature>
<feature type="region of interest" description="Disordered" evidence="1">
    <location>
        <begin position="223"/>
        <end position="271"/>
    </location>
</feature>
<name>K8EAE4_9CHLO</name>
<protein>
    <submittedName>
        <fullName evidence="2">Uncharacterized protein</fullName>
    </submittedName>
</protein>
<gene>
    <name evidence="2" type="ORF">Bathy01g05250</name>
</gene>
<evidence type="ECO:0000313" key="2">
    <source>
        <dbReference type="EMBL" id="CCO14674.1"/>
    </source>
</evidence>
<feature type="region of interest" description="Disordered" evidence="1">
    <location>
        <begin position="42"/>
        <end position="68"/>
    </location>
</feature>
<feature type="region of interest" description="Disordered" evidence="1">
    <location>
        <begin position="1"/>
        <end position="26"/>
    </location>
</feature>
<organism evidence="2 3">
    <name type="scientific">Bathycoccus prasinos</name>
    <dbReference type="NCBI Taxonomy" id="41875"/>
    <lineage>
        <taxon>Eukaryota</taxon>
        <taxon>Viridiplantae</taxon>
        <taxon>Chlorophyta</taxon>
        <taxon>Mamiellophyceae</taxon>
        <taxon>Mamiellales</taxon>
        <taxon>Bathycoccaceae</taxon>
        <taxon>Bathycoccus</taxon>
    </lineage>
</organism>
<reference evidence="2 3" key="1">
    <citation type="submission" date="2011-10" db="EMBL/GenBank/DDBJ databases">
        <authorList>
            <person name="Genoscope - CEA"/>
        </authorList>
    </citation>
    <scope>NUCLEOTIDE SEQUENCE [LARGE SCALE GENOMIC DNA]</scope>
    <source>
        <strain evidence="2 3">RCC 1105</strain>
    </source>
</reference>